<evidence type="ECO:0000256" key="5">
    <source>
        <dbReference type="ARBA" id="ARBA00023212"/>
    </source>
</evidence>
<keyword evidence="4" id="KW-0175">Coiled coil</keyword>
<feature type="compositionally biased region" description="Low complexity" evidence="6">
    <location>
        <begin position="1"/>
        <end position="15"/>
    </location>
</feature>
<dbReference type="InterPro" id="IPR051483">
    <property type="entry name" value="MAP7_domain-containing"/>
</dbReference>
<keyword evidence="5" id="KW-0206">Cytoskeleton</keyword>
<feature type="region of interest" description="Disordered" evidence="6">
    <location>
        <begin position="207"/>
        <end position="247"/>
    </location>
</feature>
<dbReference type="Ensembl" id="ENSPCLT00000018440.1">
    <property type="protein sequence ID" value="ENSPCLP00000013855.1"/>
    <property type="gene ID" value="ENSPCLG00000011386.1"/>
</dbReference>
<proteinExistence type="inferred from homology"/>
<reference evidence="7" key="1">
    <citation type="submission" date="2025-08" db="UniProtKB">
        <authorList>
            <consortium name="Ensembl"/>
        </authorList>
    </citation>
    <scope>IDENTIFICATION</scope>
</reference>
<sequence length="645" mass="73471">MAEPGAARGSPRAAAIDGFLKTDERQRLAKERREEREKYLAAREQQILEKERRAKLQYEKQVEERWRRLEEQRQREEQKRAAVEEKRRQKLKEEEERLEAMMRRSLERSQQLEQKQKRWSWGGALAAGSGGRDACDKLSASTMNLPKQMESPISKRLSSSTAAITHSPDRAHRMHLSPMENFIVSRLLTPTQSSLARSRSTLMLSEQYNNPAPASPLKSPYKPSPTRSTDRKKATSPSTSDAGKGAAAGEVTQIVLNFFFFFLLIRTVAKTYPQSPKNSKQYPASPVKHRNLNQETPKKKADKEKENVSHQKSPGARTEEAGQVASEKHVPAAGKPESSEGKITAGTTDAEEASKILAEKRRQARLQKEQEERERQEREEREREEQKRKAEEERLRLEEEARKKEEERRREEEAARKKAEEEAKRRAEEEQMLKEKQEKELQAKLEKQREEAEIKAREAAEQLRLEREQIMQQIEQERLERKKRIDEIMKRTRRSETTEIKINGLATCLKSKSLESAASVVPSQDVVANGLKSGPGLVQLEAVDGKSNSMEDSTDEVQSMDVSPVSKEELISIPEYSPMNELMPSVSFDQNGTSNAKALEDLLDFTGPATYSKTSSDTISIDDCNKNLIEGFNSPGQENTLNSIC</sequence>
<feature type="compositionally biased region" description="Basic and acidic residues" evidence="6">
    <location>
        <begin position="296"/>
        <end position="309"/>
    </location>
</feature>
<comment type="subcellular location">
    <subcellularLocation>
        <location evidence="1">Cytoplasm</location>
        <location evidence="1">Cytoskeleton</location>
    </subcellularLocation>
</comment>
<feature type="region of interest" description="Disordered" evidence="6">
    <location>
        <begin position="545"/>
        <end position="565"/>
    </location>
</feature>
<dbReference type="InterPro" id="IPR008604">
    <property type="entry name" value="MAP7_fam"/>
</dbReference>
<feature type="region of interest" description="Disordered" evidence="6">
    <location>
        <begin position="67"/>
        <end position="95"/>
    </location>
</feature>
<feature type="compositionally biased region" description="Polar residues" evidence="6">
    <location>
        <begin position="546"/>
        <end position="561"/>
    </location>
</feature>
<accession>A0A669Q220</accession>
<feature type="compositionally biased region" description="Basic and acidic residues" evidence="6">
    <location>
        <begin position="352"/>
        <end position="449"/>
    </location>
</feature>
<name>A0A669Q220_PHACC</name>
<dbReference type="PANTHER" id="PTHR15073">
    <property type="entry name" value="MICROTUBULE-ASSOCIATED PROTEIN"/>
    <property type="match status" value="1"/>
</dbReference>
<dbReference type="GO" id="GO:0015630">
    <property type="term" value="C:microtubule cytoskeleton"/>
    <property type="evidence" value="ECO:0007669"/>
    <property type="project" value="InterPro"/>
</dbReference>
<organism evidence="7 8">
    <name type="scientific">Phasianus colchicus</name>
    <name type="common">Common pheasant</name>
    <dbReference type="NCBI Taxonomy" id="9054"/>
    <lineage>
        <taxon>Eukaryota</taxon>
        <taxon>Metazoa</taxon>
        <taxon>Chordata</taxon>
        <taxon>Craniata</taxon>
        <taxon>Vertebrata</taxon>
        <taxon>Euteleostomi</taxon>
        <taxon>Archelosauria</taxon>
        <taxon>Archosauria</taxon>
        <taxon>Dinosauria</taxon>
        <taxon>Saurischia</taxon>
        <taxon>Theropoda</taxon>
        <taxon>Coelurosauria</taxon>
        <taxon>Aves</taxon>
        <taxon>Neognathae</taxon>
        <taxon>Galloanserae</taxon>
        <taxon>Galliformes</taxon>
        <taxon>Phasianidae</taxon>
        <taxon>Phasianinae</taxon>
        <taxon>Phasianus</taxon>
    </lineage>
</organism>
<keyword evidence="8" id="KW-1185">Reference proteome</keyword>
<evidence type="ECO:0000256" key="4">
    <source>
        <dbReference type="ARBA" id="ARBA00023054"/>
    </source>
</evidence>
<feature type="region of interest" description="Disordered" evidence="6">
    <location>
        <begin position="273"/>
        <end position="449"/>
    </location>
</feature>
<evidence type="ECO:0000256" key="1">
    <source>
        <dbReference type="ARBA" id="ARBA00004245"/>
    </source>
</evidence>
<evidence type="ECO:0000256" key="3">
    <source>
        <dbReference type="ARBA" id="ARBA00022490"/>
    </source>
</evidence>
<evidence type="ECO:0000313" key="7">
    <source>
        <dbReference type="Ensembl" id="ENSPCLP00000013855.1"/>
    </source>
</evidence>
<dbReference type="Proteomes" id="UP000472261">
    <property type="component" value="Unplaced"/>
</dbReference>
<keyword evidence="3" id="KW-0963">Cytoplasm</keyword>
<dbReference type="GO" id="GO:0000226">
    <property type="term" value="P:microtubule cytoskeleton organization"/>
    <property type="evidence" value="ECO:0007669"/>
    <property type="project" value="InterPro"/>
</dbReference>
<dbReference type="AlphaFoldDB" id="A0A669Q220"/>
<feature type="region of interest" description="Disordered" evidence="6">
    <location>
        <begin position="1"/>
        <end position="21"/>
    </location>
</feature>
<dbReference type="Pfam" id="PF05672">
    <property type="entry name" value="MAP7"/>
    <property type="match status" value="1"/>
</dbReference>
<evidence type="ECO:0000313" key="8">
    <source>
        <dbReference type="Proteomes" id="UP000472261"/>
    </source>
</evidence>
<evidence type="ECO:0000256" key="2">
    <source>
        <dbReference type="ARBA" id="ARBA00007525"/>
    </source>
</evidence>
<comment type="similarity">
    <text evidence="2">Belongs to the MAP7 family.</text>
</comment>
<protein>
    <submittedName>
        <fullName evidence="7">MAP7 domain containing 2</fullName>
    </submittedName>
</protein>
<feature type="compositionally biased region" description="Polar residues" evidence="6">
    <location>
        <begin position="273"/>
        <end position="282"/>
    </location>
</feature>
<reference evidence="7" key="2">
    <citation type="submission" date="2025-09" db="UniProtKB">
        <authorList>
            <consortium name="Ensembl"/>
        </authorList>
    </citation>
    <scope>IDENTIFICATION</scope>
</reference>
<dbReference type="PANTHER" id="PTHR15073:SF3">
    <property type="entry name" value="MAP7 DOMAIN-CONTAINING PROTEIN 2"/>
    <property type="match status" value="1"/>
</dbReference>
<evidence type="ECO:0000256" key="6">
    <source>
        <dbReference type="SAM" id="MobiDB-lite"/>
    </source>
</evidence>